<gene>
    <name evidence="2" type="ORF">NDU88_007269</name>
</gene>
<evidence type="ECO:0000256" key="1">
    <source>
        <dbReference type="SAM" id="MobiDB-lite"/>
    </source>
</evidence>
<dbReference type="AlphaFoldDB" id="A0AAV7QN91"/>
<organism evidence="2 3">
    <name type="scientific">Pleurodeles waltl</name>
    <name type="common">Iberian ribbed newt</name>
    <dbReference type="NCBI Taxonomy" id="8319"/>
    <lineage>
        <taxon>Eukaryota</taxon>
        <taxon>Metazoa</taxon>
        <taxon>Chordata</taxon>
        <taxon>Craniata</taxon>
        <taxon>Vertebrata</taxon>
        <taxon>Euteleostomi</taxon>
        <taxon>Amphibia</taxon>
        <taxon>Batrachia</taxon>
        <taxon>Caudata</taxon>
        <taxon>Salamandroidea</taxon>
        <taxon>Salamandridae</taxon>
        <taxon>Pleurodelinae</taxon>
        <taxon>Pleurodeles</taxon>
    </lineage>
</organism>
<comment type="caution">
    <text evidence="2">The sequence shown here is derived from an EMBL/GenBank/DDBJ whole genome shotgun (WGS) entry which is preliminary data.</text>
</comment>
<feature type="region of interest" description="Disordered" evidence="1">
    <location>
        <begin position="41"/>
        <end position="74"/>
    </location>
</feature>
<keyword evidence="3" id="KW-1185">Reference proteome</keyword>
<proteinExistence type="predicted"/>
<name>A0AAV7QN91_PLEWA</name>
<dbReference type="Proteomes" id="UP001066276">
    <property type="component" value="Chromosome 6"/>
</dbReference>
<sequence length="120" mass="13131">MLSGGRKHPQLCVEPPDKMAAAICSPGKPQLQRCASECSPDLNATQRRRRTENPGAAGCGDDRPPPPPAQSNIVRRPFWGEEGPLPAQEADGASTCLRTIKAYHIYRHGQIIMLMKRDSD</sequence>
<evidence type="ECO:0000313" key="3">
    <source>
        <dbReference type="Proteomes" id="UP001066276"/>
    </source>
</evidence>
<protein>
    <submittedName>
        <fullName evidence="2">Uncharacterized protein</fullName>
    </submittedName>
</protein>
<evidence type="ECO:0000313" key="2">
    <source>
        <dbReference type="EMBL" id="KAJ1140932.1"/>
    </source>
</evidence>
<accession>A0AAV7QN91</accession>
<dbReference type="EMBL" id="JANPWB010000010">
    <property type="protein sequence ID" value="KAJ1140932.1"/>
    <property type="molecule type" value="Genomic_DNA"/>
</dbReference>
<reference evidence="2" key="1">
    <citation type="journal article" date="2022" name="bioRxiv">
        <title>Sequencing and chromosome-scale assembly of the giantPleurodeles waltlgenome.</title>
        <authorList>
            <person name="Brown T."/>
            <person name="Elewa A."/>
            <person name="Iarovenko S."/>
            <person name="Subramanian E."/>
            <person name="Araus A.J."/>
            <person name="Petzold A."/>
            <person name="Susuki M."/>
            <person name="Suzuki K.-i.T."/>
            <person name="Hayashi T."/>
            <person name="Toyoda A."/>
            <person name="Oliveira C."/>
            <person name="Osipova E."/>
            <person name="Leigh N.D."/>
            <person name="Simon A."/>
            <person name="Yun M.H."/>
        </authorList>
    </citation>
    <scope>NUCLEOTIDE SEQUENCE</scope>
    <source>
        <strain evidence="2">20211129_DDA</strain>
        <tissue evidence="2">Liver</tissue>
    </source>
</reference>